<dbReference type="InterPro" id="IPR006218">
    <property type="entry name" value="DAHP1/KDSA"/>
</dbReference>
<dbReference type="AlphaFoldDB" id="A0A7C7D5K8"/>
<sequence length="342" mass="37755">MIIVLKRGTGEREVQEINERLSQEGFKIHLSQGVEKIIIGAVGDRSRLKALDLEALPWVEKVVPILAPYKLVSREFQSENTIVKIGDYEIGGEEIHVMAGPCSVESRSQILETAHAVKEAGATFLRGGAFKPRTSPYAFQGLEEEGLKLLAEAREETGLLVVTEVVDVRDVELVAHYTDILQIGARNMQNFFLLKEVAKTNKPILLKRGPSATLEEWMMAAEYIMDGGNYQVMFCERGIRTFENYTRNTLDLSMVPALHSLSHLPVIVDPSHGTGRWNLVPSMTKAAVAAGADGIIVEVHPHPEKAVSDGKQSLTLDNFSSMMEELETLAQALGRPVKGARR</sequence>
<evidence type="ECO:0000256" key="1">
    <source>
        <dbReference type="ARBA" id="ARBA00022679"/>
    </source>
</evidence>
<reference evidence="4 5" key="1">
    <citation type="journal article" date="2020" name="Biotechnol. Biofuels">
        <title>New insights from the biogas microbiome by comprehensive genome-resolved metagenomics of nearly 1600 species originating from multiple anaerobic digesters.</title>
        <authorList>
            <person name="Campanaro S."/>
            <person name="Treu L."/>
            <person name="Rodriguez-R L.M."/>
            <person name="Kovalovszki A."/>
            <person name="Ziels R.M."/>
            <person name="Maus I."/>
            <person name="Zhu X."/>
            <person name="Kougias P.G."/>
            <person name="Basile A."/>
            <person name="Luo G."/>
            <person name="Schluter A."/>
            <person name="Konstantinidis K.T."/>
            <person name="Angelidaki I."/>
        </authorList>
    </citation>
    <scope>NUCLEOTIDE SEQUENCE [LARGE SCALE GENOMIC DNA]</scope>
    <source>
        <strain evidence="4">AS05jafATM_4</strain>
    </source>
</reference>
<evidence type="ECO:0000313" key="5">
    <source>
        <dbReference type="Proteomes" id="UP000553059"/>
    </source>
</evidence>
<dbReference type="InterPro" id="IPR006268">
    <property type="entry name" value="DAHP_syn_2"/>
</dbReference>
<evidence type="ECO:0000313" key="4">
    <source>
        <dbReference type="EMBL" id="HHY26813.1"/>
    </source>
</evidence>
<proteinExistence type="predicted"/>
<dbReference type="EMBL" id="DUTF01000201">
    <property type="protein sequence ID" value="HHY26813.1"/>
    <property type="molecule type" value="Genomic_DNA"/>
</dbReference>
<accession>A0A7C7D5K8</accession>
<dbReference type="Proteomes" id="UP000553059">
    <property type="component" value="Unassembled WGS sequence"/>
</dbReference>
<organism evidence="4 5">
    <name type="scientific">Desulfitobacterium dehalogenans</name>
    <dbReference type="NCBI Taxonomy" id="36854"/>
    <lineage>
        <taxon>Bacteria</taxon>
        <taxon>Bacillati</taxon>
        <taxon>Bacillota</taxon>
        <taxon>Clostridia</taxon>
        <taxon>Eubacteriales</taxon>
        <taxon>Desulfitobacteriaceae</taxon>
        <taxon>Desulfitobacterium</taxon>
    </lineage>
</organism>
<keyword evidence="1 4" id="KW-0808">Transferase</keyword>
<feature type="domain" description="DAHP synthase ferredoxin-like" evidence="3">
    <location>
        <begin position="1"/>
        <end position="66"/>
    </location>
</feature>
<dbReference type="GO" id="GO:0009073">
    <property type="term" value="P:aromatic amino acid family biosynthetic process"/>
    <property type="evidence" value="ECO:0007669"/>
    <property type="project" value="InterPro"/>
</dbReference>
<dbReference type="PANTHER" id="PTHR43018:SF2">
    <property type="entry name" value="PHOSPHO-2-DEHYDRO-3-DEOXYHEPTONATE ALDOLASE"/>
    <property type="match status" value="1"/>
</dbReference>
<dbReference type="Pfam" id="PF00793">
    <property type="entry name" value="DAHP_synth_1"/>
    <property type="match status" value="1"/>
</dbReference>
<dbReference type="Gene3D" id="3.30.70.1140">
    <property type="entry name" value="Phospho-2-dehydro-3-deoxyheptonate aldolase, domain 1"/>
    <property type="match status" value="1"/>
</dbReference>
<dbReference type="InterPro" id="IPR052899">
    <property type="entry name" value="Class-I_DAHP_synthase"/>
</dbReference>
<dbReference type="NCBIfam" id="NF009239">
    <property type="entry name" value="PRK12595.1"/>
    <property type="match status" value="1"/>
</dbReference>
<name>A0A7C7D5K8_9FIRM</name>
<dbReference type="GO" id="GO:0003849">
    <property type="term" value="F:3-deoxy-7-phosphoheptulonate synthase activity"/>
    <property type="evidence" value="ECO:0007669"/>
    <property type="project" value="UniProtKB-EC"/>
</dbReference>
<protein>
    <submittedName>
        <fullName evidence="4">3-deoxy-7-phosphoheptulonate synthase</fullName>
        <ecNumber evidence="4">2.5.1.54</ecNumber>
    </submittedName>
</protein>
<dbReference type="PANTHER" id="PTHR43018">
    <property type="entry name" value="PHOSPHO-2-DEHYDRO-3-DEOXYHEPTONATE ALDOLASE"/>
    <property type="match status" value="1"/>
</dbReference>
<comment type="caution">
    <text evidence="4">The sequence shown here is derived from an EMBL/GenBank/DDBJ whole genome shotgun (WGS) entry which is preliminary data.</text>
</comment>
<dbReference type="SUPFAM" id="SSF51569">
    <property type="entry name" value="Aldolase"/>
    <property type="match status" value="1"/>
</dbReference>
<dbReference type="InterPro" id="IPR013785">
    <property type="entry name" value="Aldolase_TIM"/>
</dbReference>
<dbReference type="GO" id="GO:0016832">
    <property type="term" value="F:aldehyde-lyase activity"/>
    <property type="evidence" value="ECO:0007669"/>
    <property type="project" value="InterPro"/>
</dbReference>
<dbReference type="Gene3D" id="3.20.20.70">
    <property type="entry name" value="Aldolase class I"/>
    <property type="match status" value="1"/>
</dbReference>
<dbReference type="NCBIfam" id="NF006421">
    <property type="entry name" value="PRK08673.1"/>
    <property type="match status" value="1"/>
</dbReference>
<dbReference type="EC" id="2.5.1.54" evidence="4"/>
<evidence type="ECO:0000259" key="2">
    <source>
        <dbReference type="Pfam" id="PF00793"/>
    </source>
</evidence>
<feature type="domain" description="DAHP synthetase I/KDSA" evidence="2">
    <location>
        <begin position="87"/>
        <end position="329"/>
    </location>
</feature>
<evidence type="ECO:0000259" key="3">
    <source>
        <dbReference type="Pfam" id="PF18152"/>
    </source>
</evidence>
<dbReference type="Pfam" id="PF18152">
    <property type="entry name" value="DAHP_snth_FXD"/>
    <property type="match status" value="1"/>
</dbReference>
<dbReference type="NCBIfam" id="TIGR01361">
    <property type="entry name" value="DAHP_synth_Bsub"/>
    <property type="match status" value="1"/>
</dbReference>
<dbReference type="InterPro" id="IPR041071">
    <property type="entry name" value="DAHP_snth_FXD"/>
</dbReference>
<gene>
    <name evidence="4" type="primary">aroF</name>
    <name evidence="4" type="ORF">GX523_08730</name>
</gene>